<dbReference type="EMBL" id="LR824020">
    <property type="protein sequence ID" value="CAH0589084.1"/>
    <property type="molecule type" value="Genomic_DNA"/>
</dbReference>
<sequence>MTPYFRLILVLTFLGPFTITTAQEFSSALQSANGIETSAASQDESSATNLAPSVPGFFGQSALSNFNWSVFPGADFFGEGSRQKRATWYRVRCNYRRQGRAMCLSCTTARHCNRNNRGREIDCSGEYPYCRYGRCSKTKGYLCDNTTTTTTEEDET</sequence>
<proteinExistence type="predicted"/>
<name>A0A9P0BRC1_CHRIL</name>
<feature type="chain" id="PRO_5040205104" evidence="1">
    <location>
        <begin position="23"/>
        <end position="156"/>
    </location>
</feature>
<evidence type="ECO:0000313" key="3">
    <source>
        <dbReference type="Proteomes" id="UP001154114"/>
    </source>
</evidence>
<accession>A0A9P0BRC1</accession>
<dbReference type="AlphaFoldDB" id="A0A9P0BRC1"/>
<reference evidence="2" key="1">
    <citation type="submission" date="2021-12" db="EMBL/GenBank/DDBJ databases">
        <authorList>
            <person name="King R."/>
        </authorList>
    </citation>
    <scope>NUCLEOTIDE SEQUENCE</scope>
</reference>
<keyword evidence="3" id="KW-1185">Reference proteome</keyword>
<evidence type="ECO:0000313" key="2">
    <source>
        <dbReference type="EMBL" id="CAH0589084.1"/>
    </source>
</evidence>
<keyword evidence="1" id="KW-0732">Signal</keyword>
<dbReference type="Proteomes" id="UP001154114">
    <property type="component" value="Chromosome 17"/>
</dbReference>
<gene>
    <name evidence="2" type="ORF">CINC_LOCUS4290</name>
</gene>
<dbReference type="OrthoDB" id="7492195at2759"/>
<protein>
    <submittedName>
        <fullName evidence="2">Uncharacterized protein</fullName>
    </submittedName>
</protein>
<evidence type="ECO:0000256" key="1">
    <source>
        <dbReference type="SAM" id="SignalP"/>
    </source>
</evidence>
<organism evidence="2 3">
    <name type="scientific">Chrysodeixis includens</name>
    <name type="common">Soybean looper</name>
    <name type="synonym">Pseudoplusia includens</name>
    <dbReference type="NCBI Taxonomy" id="689277"/>
    <lineage>
        <taxon>Eukaryota</taxon>
        <taxon>Metazoa</taxon>
        <taxon>Ecdysozoa</taxon>
        <taxon>Arthropoda</taxon>
        <taxon>Hexapoda</taxon>
        <taxon>Insecta</taxon>
        <taxon>Pterygota</taxon>
        <taxon>Neoptera</taxon>
        <taxon>Endopterygota</taxon>
        <taxon>Lepidoptera</taxon>
        <taxon>Glossata</taxon>
        <taxon>Ditrysia</taxon>
        <taxon>Noctuoidea</taxon>
        <taxon>Noctuidae</taxon>
        <taxon>Plusiinae</taxon>
        <taxon>Chrysodeixis</taxon>
    </lineage>
</organism>
<feature type="signal peptide" evidence="1">
    <location>
        <begin position="1"/>
        <end position="22"/>
    </location>
</feature>